<proteinExistence type="inferred from homology"/>
<dbReference type="InterPro" id="IPR020598">
    <property type="entry name" value="rRNA_Ade_methylase_Trfase_N"/>
</dbReference>
<dbReference type="InterPro" id="IPR011530">
    <property type="entry name" value="rRNA_adenine_dimethylase"/>
</dbReference>
<feature type="domain" description="Ribosomal RNA adenine methylase transferase N-terminal" evidence="8">
    <location>
        <begin position="15"/>
        <end position="184"/>
    </location>
</feature>
<sequence>MGSKLGQHFLKESGYLKRITDSLEINSADTVIEIGPGHGELTEYLIKANSGKIIVIEADHELAANLKEKYEGVLEVIEGDALKELPKVVNRLGKKYKLIGNIPYYITGKLLRTIGDLEIQPELTALTIQKEVAERLCAVPPQMNLLAASVQFWGNPEIIFFIKKSAFSPPPKVDSAAVKIVPKDKPKDKDAYYRIIKIVFKQPRKTILNNISAGLKTPKEEIIKILAQQGIKPNARPQDLNIEELLGLSKLR</sequence>
<dbReference type="Pfam" id="PF00398">
    <property type="entry name" value="RrnaAD"/>
    <property type="match status" value="1"/>
</dbReference>
<keyword evidence="3 7" id="KW-0489">Methyltransferase</keyword>
<dbReference type="InterPro" id="IPR023165">
    <property type="entry name" value="rRNA_Ade_diMease-like_C"/>
</dbReference>
<keyword evidence="4 7" id="KW-0808">Transferase</keyword>
<evidence type="ECO:0000256" key="6">
    <source>
        <dbReference type="ARBA" id="ARBA00022884"/>
    </source>
</evidence>
<dbReference type="AlphaFoldDB" id="A0A1G1Z0V8"/>
<dbReference type="SMART" id="SM00650">
    <property type="entry name" value="rADc"/>
    <property type="match status" value="1"/>
</dbReference>
<gene>
    <name evidence="9" type="ORF">A3D47_02440</name>
</gene>
<dbReference type="PROSITE" id="PS01131">
    <property type="entry name" value="RRNA_A_DIMETH"/>
    <property type="match status" value="1"/>
</dbReference>
<feature type="binding site" evidence="7">
    <location>
        <position position="57"/>
    </location>
    <ligand>
        <name>S-adenosyl-L-methionine</name>
        <dbReference type="ChEBI" id="CHEBI:59789"/>
    </ligand>
</feature>
<feature type="binding site" evidence="7">
    <location>
        <position position="35"/>
    </location>
    <ligand>
        <name>S-adenosyl-L-methionine</name>
        <dbReference type="ChEBI" id="CHEBI:59789"/>
    </ligand>
</feature>
<comment type="similarity">
    <text evidence="7">Belongs to the class I-like SAM-binding methyltransferase superfamily. rRNA adenine N(6)-methyltransferase family.</text>
</comment>
<dbReference type="NCBIfam" id="TIGR00755">
    <property type="entry name" value="ksgA"/>
    <property type="match status" value="1"/>
</dbReference>
<evidence type="ECO:0000313" key="10">
    <source>
        <dbReference type="Proteomes" id="UP000178651"/>
    </source>
</evidence>
<dbReference type="InterPro" id="IPR029063">
    <property type="entry name" value="SAM-dependent_MTases_sf"/>
</dbReference>
<dbReference type="InterPro" id="IPR001737">
    <property type="entry name" value="KsgA/Erm"/>
</dbReference>
<dbReference type="GO" id="GO:0003723">
    <property type="term" value="F:RNA binding"/>
    <property type="evidence" value="ECO:0007669"/>
    <property type="project" value="UniProtKB-UniRule"/>
</dbReference>
<dbReference type="PROSITE" id="PS51689">
    <property type="entry name" value="SAM_RNA_A_N6_MT"/>
    <property type="match status" value="1"/>
</dbReference>
<feature type="binding site" evidence="7">
    <location>
        <position position="80"/>
    </location>
    <ligand>
        <name>S-adenosyl-L-methionine</name>
        <dbReference type="ChEBI" id="CHEBI:59789"/>
    </ligand>
</feature>
<evidence type="ECO:0000256" key="2">
    <source>
        <dbReference type="ARBA" id="ARBA00022552"/>
    </source>
</evidence>
<dbReference type="PANTHER" id="PTHR11727:SF7">
    <property type="entry name" value="DIMETHYLADENOSINE TRANSFERASE-RELATED"/>
    <property type="match status" value="1"/>
</dbReference>
<organism evidence="9 10">
    <name type="scientific">Candidatus Colwellbacteria bacterium RIFCSPHIGHO2_02_FULL_43_15</name>
    <dbReference type="NCBI Taxonomy" id="1797686"/>
    <lineage>
        <taxon>Bacteria</taxon>
        <taxon>Candidatus Colwelliibacteriota</taxon>
    </lineage>
</organism>
<evidence type="ECO:0000256" key="1">
    <source>
        <dbReference type="ARBA" id="ARBA00022490"/>
    </source>
</evidence>
<feature type="binding site" evidence="7">
    <location>
        <position position="101"/>
    </location>
    <ligand>
        <name>S-adenosyl-L-methionine</name>
        <dbReference type="ChEBI" id="CHEBI:59789"/>
    </ligand>
</feature>
<reference evidence="9 10" key="1">
    <citation type="journal article" date="2016" name="Nat. Commun.">
        <title>Thousands of microbial genomes shed light on interconnected biogeochemical processes in an aquifer system.</title>
        <authorList>
            <person name="Anantharaman K."/>
            <person name="Brown C.T."/>
            <person name="Hug L.A."/>
            <person name="Sharon I."/>
            <person name="Castelle C.J."/>
            <person name="Probst A.J."/>
            <person name="Thomas B.C."/>
            <person name="Singh A."/>
            <person name="Wilkins M.J."/>
            <person name="Karaoz U."/>
            <person name="Brodie E.L."/>
            <person name="Williams K.H."/>
            <person name="Hubbard S.S."/>
            <person name="Banfield J.F."/>
        </authorList>
    </citation>
    <scope>NUCLEOTIDE SEQUENCE [LARGE SCALE GENOMIC DNA]</scope>
</reference>
<dbReference type="GO" id="GO:0000179">
    <property type="term" value="F:rRNA (adenine-N6,N6-)-dimethyltransferase activity"/>
    <property type="evidence" value="ECO:0007669"/>
    <property type="project" value="UniProtKB-UniRule"/>
</dbReference>
<dbReference type="Gene3D" id="3.40.50.150">
    <property type="entry name" value="Vaccinia Virus protein VP39"/>
    <property type="match status" value="1"/>
</dbReference>
<evidence type="ECO:0000256" key="7">
    <source>
        <dbReference type="PROSITE-ProRule" id="PRU01026"/>
    </source>
</evidence>
<accession>A0A1G1Z0V8</accession>
<dbReference type="EMBL" id="MHIU01000031">
    <property type="protein sequence ID" value="OGY57520.1"/>
    <property type="molecule type" value="Genomic_DNA"/>
</dbReference>
<evidence type="ECO:0000313" key="9">
    <source>
        <dbReference type="EMBL" id="OGY57520.1"/>
    </source>
</evidence>
<evidence type="ECO:0000259" key="8">
    <source>
        <dbReference type="SMART" id="SM00650"/>
    </source>
</evidence>
<evidence type="ECO:0000256" key="3">
    <source>
        <dbReference type="ARBA" id="ARBA00022603"/>
    </source>
</evidence>
<keyword evidence="2" id="KW-0698">rRNA processing</keyword>
<evidence type="ECO:0000256" key="5">
    <source>
        <dbReference type="ARBA" id="ARBA00022691"/>
    </source>
</evidence>
<dbReference type="Gene3D" id="1.10.8.100">
    <property type="entry name" value="Ribosomal RNA adenine dimethylase-like, domain 2"/>
    <property type="match status" value="1"/>
</dbReference>
<keyword evidence="6 7" id="KW-0694">RNA-binding</keyword>
<evidence type="ECO:0000256" key="4">
    <source>
        <dbReference type="ARBA" id="ARBA00022679"/>
    </source>
</evidence>
<protein>
    <submittedName>
        <fullName evidence="9">Ribosomal RNA small subunit methyltransferase A</fullName>
    </submittedName>
</protein>
<dbReference type="Proteomes" id="UP000178651">
    <property type="component" value="Unassembled WGS sequence"/>
</dbReference>
<dbReference type="InterPro" id="IPR020596">
    <property type="entry name" value="rRNA_Ade_Mease_Trfase_CS"/>
</dbReference>
<comment type="caution">
    <text evidence="9">The sequence shown here is derived from an EMBL/GenBank/DDBJ whole genome shotgun (WGS) entry which is preliminary data.</text>
</comment>
<dbReference type="PANTHER" id="PTHR11727">
    <property type="entry name" value="DIMETHYLADENOSINE TRANSFERASE"/>
    <property type="match status" value="1"/>
</dbReference>
<name>A0A1G1Z0V8_9BACT</name>
<dbReference type="GO" id="GO:0005829">
    <property type="term" value="C:cytosol"/>
    <property type="evidence" value="ECO:0007669"/>
    <property type="project" value="TreeGrafter"/>
</dbReference>
<keyword evidence="5 7" id="KW-0949">S-adenosyl-L-methionine</keyword>
<feature type="binding site" evidence="7">
    <location>
        <position position="8"/>
    </location>
    <ligand>
        <name>S-adenosyl-L-methionine</name>
        <dbReference type="ChEBI" id="CHEBI:59789"/>
    </ligand>
</feature>
<keyword evidence="1" id="KW-0963">Cytoplasm</keyword>
<feature type="binding site" evidence="7">
    <location>
        <position position="10"/>
    </location>
    <ligand>
        <name>S-adenosyl-L-methionine</name>
        <dbReference type="ChEBI" id="CHEBI:59789"/>
    </ligand>
</feature>
<dbReference type="SUPFAM" id="SSF53335">
    <property type="entry name" value="S-adenosyl-L-methionine-dependent methyltransferases"/>
    <property type="match status" value="1"/>
</dbReference>
<dbReference type="CDD" id="cd02440">
    <property type="entry name" value="AdoMet_MTases"/>
    <property type="match status" value="1"/>
</dbReference>